<accession>A0A8J6BGV2</accession>
<reference evidence="1" key="1">
    <citation type="journal article" date="2021" name="bioRxiv">
        <title>Whole Genome Assembly and Annotation of Northern Wild Rice, Zizania palustris L., Supports a Whole Genome Duplication in the Zizania Genus.</title>
        <authorList>
            <person name="Haas M."/>
            <person name="Kono T."/>
            <person name="Macchietto M."/>
            <person name="Millas R."/>
            <person name="McGilp L."/>
            <person name="Shao M."/>
            <person name="Duquette J."/>
            <person name="Hirsch C.N."/>
            <person name="Kimball J."/>
        </authorList>
    </citation>
    <scope>NUCLEOTIDE SEQUENCE</scope>
    <source>
        <tissue evidence="1">Fresh leaf tissue</tissue>
    </source>
</reference>
<organism evidence="1 2">
    <name type="scientific">Zizania palustris</name>
    <name type="common">Northern wild rice</name>
    <dbReference type="NCBI Taxonomy" id="103762"/>
    <lineage>
        <taxon>Eukaryota</taxon>
        <taxon>Viridiplantae</taxon>
        <taxon>Streptophyta</taxon>
        <taxon>Embryophyta</taxon>
        <taxon>Tracheophyta</taxon>
        <taxon>Spermatophyta</taxon>
        <taxon>Magnoliopsida</taxon>
        <taxon>Liliopsida</taxon>
        <taxon>Poales</taxon>
        <taxon>Poaceae</taxon>
        <taxon>BOP clade</taxon>
        <taxon>Oryzoideae</taxon>
        <taxon>Oryzeae</taxon>
        <taxon>Zizaniinae</taxon>
        <taxon>Zizania</taxon>
    </lineage>
</organism>
<dbReference type="PANTHER" id="PTHR36071:SF1">
    <property type="entry name" value="DNA DOUBLE-STRAND BREAK REPAIR PROTEIN"/>
    <property type="match status" value="1"/>
</dbReference>
<comment type="caution">
    <text evidence="1">The sequence shown here is derived from an EMBL/GenBank/DDBJ whole genome shotgun (WGS) entry which is preliminary data.</text>
</comment>
<name>A0A8J6BGV2_ZIZPA</name>
<proteinExistence type="predicted"/>
<reference evidence="1" key="2">
    <citation type="submission" date="2021-02" db="EMBL/GenBank/DDBJ databases">
        <authorList>
            <person name="Kimball J.A."/>
            <person name="Haas M.W."/>
            <person name="Macchietto M."/>
            <person name="Kono T."/>
            <person name="Duquette J."/>
            <person name="Shao M."/>
        </authorList>
    </citation>
    <scope>NUCLEOTIDE SEQUENCE</scope>
    <source>
        <tissue evidence="1">Fresh leaf tissue</tissue>
    </source>
</reference>
<evidence type="ECO:0000313" key="2">
    <source>
        <dbReference type="Proteomes" id="UP000729402"/>
    </source>
</evidence>
<protein>
    <submittedName>
        <fullName evidence="1">Uncharacterized protein</fullName>
    </submittedName>
</protein>
<evidence type="ECO:0000313" key="1">
    <source>
        <dbReference type="EMBL" id="KAG8085016.1"/>
    </source>
</evidence>
<dbReference type="EMBL" id="JAAALK010000082">
    <property type="protein sequence ID" value="KAG8085016.1"/>
    <property type="molecule type" value="Genomic_DNA"/>
</dbReference>
<sequence length="614" mass="69103">MLGSRSLSPPTNSPGAFTMNSETYFSFKDAKNLWSLVQKQKTLAKKKRKWLQSMIPREDGLIHPIKRPKCLKDVYLAELDVRSDEVSCEKVIVNVEKCFGFQCDDYSHHIVQEGLRLFNLHKDRDGSLSPQGLADMHRTINKLSNEALQSVANIITHNRVNFEKTRPVMKKIMKDHLPQYLVNLGDKNDMSQLPHILTNPFSYRYDFVNFTTPISPELLSSINQVLDGLNGLTVQALVAVRRKLNGISFTPKFGFVHHVNRKMNLVTVIRKQCDNMISKLGEGGDLPNNLAKALSVVNLYRKSLKCMDISQAEFFPFSRKTVFLQNDVLNTIWSIQKLRSRELKLLRSILHEGSKDKMEFSTAVRRYLMDCLFECDEGDLPDEALRVVAFCNGMSVRQKIEPTEEQKNVEVEAVLNVSSNLRALAYHCTGGTTDGQLINLRNESQSDEQLMSVGCDGYSDDNDFVLTESYFDNFGHQLHKIDEACSCSIANPVDVSEHSLDAAGSSMNKPSMYEAVGANNVEMSRSSVGISEICDETASLAHKLVGKILKNMLLVENSEVNKLSGFYIDGASTSHGPQEEKNQNADIVIKSIEDVLPNLPKSCMDKIRRILHDN</sequence>
<dbReference type="OrthoDB" id="767974at2759"/>
<dbReference type="AlphaFoldDB" id="A0A8J6BGV2"/>
<dbReference type="PANTHER" id="PTHR36071">
    <property type="entry name" value="DNA DOUBLE-STRAND BREAK REPAIR PROTEIN"/>
    <property type="match status" value="1"/>
</dbReference>
<keyword evidence="2" id="KW-1185">Reference proteome</keyword>
<dbReference type="Proteomes" id="UP000729402">
    <property type="component" value="Unassembled WGS sequence"/>
</dbReference>
<gene>
    <name evidence="1" type="ORF">GUJ93_ZPchr0010g9667</name>
</gene>